<dbReference type="AlphaFoldDB" id="A0A5J5RX32"/>
<feature type="transmembrane region" description="Helical" evidence="1">
    <location>
        <begin position="53"/>
        <end position="77"/>
    </location>
</feature>
<keyword evidence="3" id="KW-1185">Reference proteome</keyword>
<name>A0A5J5RX32_GOSBA</name>
<dbReference type="OrthoDB" id="1939197at2759"/>
<evidence type="ECO:0000256" key="1">
    <source>
        <dbReference type="SAM" id="Phobius"/>
    </source>
</evidence>
<keyword evidence="1" id="KW-0472">Membrane</keyword>
<keyword evidence="1" id="KW-1133">Transmembrane helix</keyword>
<evidence type="ECO:0000313" key="2">
    <source>
        <dbReference type="EMBL" id="KAB2033171.1"/>
    </source>
</evidence>
<reference evidence="3" key="1">
    <citation type="journal article" date="2020" name="Nat. Genet.">
        <title>Genomic diversifications of five Gossypium allopolyploid species and their impact on cotton improvement.</title>
        <authorList>
            <person name="Chen Z.J."/>
            <person name="Sreedasyam A."/>
            <person name="Ando A."/>
            <person name="Song Q."/>
            <person name="De Santiago L.M."/>
            <person name="Hulse-Kemp A.M."/>
            <person name="Ding M."/>
            <person name="Ye W."/>
            <person name="Kirkbride R.C."/>
            <person name="Jenkins J."/>
            <person name="Plott C."/>
            <person name="Lovell J."/>
            <person name="Lin Y.M."/>
            <person name="Vaughn R."/>
            <person name="Liu B."/>
            <person name="Simpson S."/>
            <person name="Scheffler B.E."/>
            <person name="Wen L."/>
            <person name="Saski C.A."/>
            <person name="Grover C.E."/>
            <person name="Hu G."/>
            <person name="Conover J.L."/>
            <person name="Carlson J.W."/>
            <person name="Shu S."/>
            <person name="Boston L.B."/>
            <person name="Williams M."/>
            <person name="Peterson D.G."/>
            <person name="McGee K."/>
            <person name="Jones D.C."/>
            <person name="Wendel J.F."/>
            <person name="Stelly D.M."/>
            <person name="Grimwood J."/>
            <person name="Schmutz J."/>
        </authorList>
    </citation>
    <scope>NUCLEOTIDE SEQUENCE [LARGE SCALE GENOMIC DNA]</scope>
    <source>
        <strain evidence="3">cv. 3-79</strain>
    </source>
</reference>
<sequence length="125" mass="14625">MRKDRRTKMKGRVSRIGSYAIASSLKDHPHQPCITCTTFNILAPIYKRLSHKVFLYIYICYCIGLLFFIFCFVLHILNGFRTRIAVKAIIGHIGWPGTNEYWILYYTRDLPLFVCRNSGLEMKSL</sequence>
<evidence type="ECO:0000313" key="3">
    <source>
        <dbReference type="Proteomes" id="UP000327439"/>
    </source>
</evidence>
<keyword evidence="1" id="KW-0812">Transmembrane</keyword>
<organism evidence="2 3">
    <name type="scientific">Gossypium barbadense</name>
    <name type="common">Sea Island cotton</name>
    <name type="synonym">Hibiscus barbadensis</name>
    <dbReference type="NCBI Taxonomy" id="3634"/>
    <lineage>
        <taxon>Eukaryota</taxon>
        <taxon>Viridiplantae</taxon>
        <taxon>Streptophyta</taxon>
        <taxon>Embryophyta</taxon>
        <taxon>Tracheophyta</taxon>
        <taxon>Spermatophyta</taxon>
        <taxon>Magnoliopsida</taxon>
        <taxon>eudicotyledons</taxon>
        <taxon>Gunneridae</taxon>
        <taxon>Pentapetalae</taxon>
        <taxon>rosids</taxon>
        <taxon>malvids</taxon>
        <taxon>Malvales</taxon>
        <taxon>Malvaceae</taxon>
        <taxon>Malvoideae</taxon>
        <taxon>Gossypium</taxon>
    </lineage>
</organism>
<gene>
    <name evidence="2" type="ORF">ES319_D04G000600v1</name>
</gene>
<dbReference type="Proteomes" id="UP000327439">
    <property type="component" value="Chromosome D04"/>
</dbReference>
<accession>A0A5J5RX32</accession>
<proteinExistence type="predicted"/>
<protein>
    <submittedName>
        <fullName evidence="2">Uncharacterized protein</fullName>
    </submittedName>
</protein>
<dbReference type="EMBL" id="CM018218">
    <property type="protein sequence ID" value="KAB2033171.1"/>
    <property type="molecule type" value="Genomic_DNA"/>
</dbReference>